<name>A0ABY5I2P5_9FIRM</name>
<feature type="transmembrane region" description="Helical" evidence="1">
    <location>
        <begin position="51"/>
        <end position="70"/>
    </location>
</feature>
<reference evidence="2" key="1">
    <citation type="submission" date="2022-07" db="EMBL/GenBank/DDBJ databases">
        <title>Faecal culturing of patients with breast cancer.</title>
        <authorList>
            <person name="Teng N.M.Y."/>
            <person name="Kiu R."/>
            <person name="Evans R."/>
            <person name="Baker D.J."/>
            <person name="Zenner C."/>
            <person name="Robinson S.D."/>
            <person name="Hall L.J."/>
        </authorList>
    </citation>
    <scope>NUCLEOTIDE SEQUENCE</scope>
    <source>
        <strain evidence="2">LH1062</strain>
    </source>
</reference>
<evidence type="ECO:0000313" key="3">
    <source>
        <dbReference type="Proteomes" id="UP001060112"/>
    </source>
</evidence>
<evidence type="ECO:0008006" key="4">
    <source>
        <dbReference type="Google" id="ProtNLM"/>
    </source>
</evidence>
<keyword evidence="1" id="KW-0472">Membrane</keyword>
<feature type="transmembrane region" description="Helical" evidence="1">
    <location>
        <begin position="181"/>
        <end position="200"/>
    </location>
</feature>
<dbReference type="Proteomes" id="UP001060112">
    <property type="component" value="Chromosome"/>
</dbReference>
<evidence type="ECO:0000313" key="2">
    <source>
        <dbReference type="EMBL" id="UTY39642.1"/>
    </source>
</evidence>
<protein>
    <recommendedName>
        <fullName evidence="4">Protein-glutamine gamma-glutamyltransferase TgpA N-terminal domain-containing protein</fullName>
    </recommendedName>
</protein>
<keyword evidence="1" id="KW-0812">Transmembrane</keyword>
<dbReference type="EMBL" id="CP101620">
    <property type="protein sequence ID" value="UTY39642.1"/>
    <property type="molecule type" value="Genomic_DNA"/>
</dbReference>
<keyword evidence="3" id="KW-1185">Reference proteome</keyword>
<feature type="transmembrane region" description="Helical" evidence="1">
    <location>
        <begin position="130"/>
        <end position="151"/>
    </location>
</feature>
<dbReference type="RefSeq" id="WP_290140894.1">
    <property type="nucleotide sequence ID" value="NZ_CP101620.1"/>
</dbReference>
<feature type="transmembrane region" description="Helical" evidence="1">
    <location>
        <begin position="76"/>
        <end position="94"/>
    </location>
</feature>
<organism evidence="2 3">
    <name type="scientific">Allocoprobacillus halotolerans</name>
    <dbReference type="NCBI Taxonomy" id="2944914"/>
    <lineage>
        <taxon>Bacteria</taxon>
        <taxon>Bacillati</taxon>
        <taxon>Bacillota</taxon>
        <taxon>Erysipelotrichia</taxon>
        <taxon>Erysipelotrichales</taxon>
        <taxon>Erysipelotrichaceae</taxon>
        <taxon>Allocoprobacillus</taxon>
    </lineage>
</organism>
<accession>A0ABY5I2P5</accession>
<feature type="transmembrane region" description="Helical" evidence="1">
    <location>
        <begin position="25"/>
        <end position="44"/>
    </location>
</feature>
<proteinExistence type="predicted"/>
<keyword evidence="1" id="KW-1133">Transmembrane helix</keyword>
<feature type="transmembrane region" description="Helical" evidence="1">
    <location>
        <begin position="106"/>
        <end position="124"/>
    </location>
</feature>
<sequence length="456" mass="53851">MGIGIIALGLWLLLGISLTRNDIELFPMALSVMVIIVGMMIVLRKVKSRELLVSLGLWLIILIMDIFQLFIFLIDYVFFIALVFTFIGIERIAINYPAIQKYHKNYRIYLIIFAMIIFLSRLMVITQAEFLLILMIILFILLEIYLIIVLYHMIRINQYLEEDYLEVHVQSFSYSFHQKTILILLSVVSLVGIIFIQDGFTETIQQEVILEETHFLKVNEQDYKVLPLGYHKETKSSLPSKDETTAYSPIEIYMKQNLYEDLDQVQYQIVNGDQKILSFKGKFIENEYEDNETTPFDGYIGGYVEGTSYEDLYNVQDYNQTLDFVLKLYNDKGACYYQDQTRLETVVSHTYRYEDEKICIENFQYDMHVITRAPQIEVKQSYDQVANILIYIIDDNQKENIVLSYDKYEGQDEYNCWVVKRSIYQPLQRLSKIKIELRDENYEVIDSFICELEEVL</sequence>
<evidence type="ECO:0000256" key="1">
    <source>
        <dbReference type="SAM" id="Phobius"/>
    </source>
</evidence>
<gene>
    <name evidence="2" type="ORF">NMU03_02095</name>
</gene>